<organism evidence="3 4">
    <name type="scientific">Collinsella tanakaei</name>
    <dbReference type="NCBI Taxonomy" id="626935"/>
    <lineage>
        <taxon>Bacteria</taxon>
        <taxon>Bacillati</taxon>
        <taxon>Actinomycetota</taxon>
        <taxon>Coriobacteriia</taxon>
        <taxon>Coriobacteriales</taxon>
        <taxon>Coriobacteriaceae</taxon>
        <taxon>Collinsella</taxon>
    </lineage>
</organism>
<dbReference type="EMBL" id="QSRJ01000012">
    <property type="protein sequence ID" value="RGL08121.1"/>
    <property type="molecule type" value="Genomic_DNA"/>
</dbReference>
<evidence type="ECO:0000256" key="1">
    <source>
        <dbReference type="SAM" id="SignalP"/>
    </source>
</evidence>
<dbReference type="Proteomes" id="UP000260943">
    <property type="component" value="Unassembled WGS sequence"/>
</dbReference>
<dbReference type="Pfam" id="PF00395">
    <property type="entry name" value="SLH"/>
    <property type="match status" value="2"/>
</dbReference>
<dbReference type="InterPro" id="IPR001119">
    <property type="entry name" value="SLH_dom"/>
</dbReference>
<protein>
    <submittedName>
        <fullName evidence="3">S-layer homology domain-containing protein</fullName>
    </submittedName>
</protein>
<evidence type="ECO:0000313" key="4">
    <source>
        <dbReference type="Proteomes" id="UP000260943"/>
    </source>
</evidence>
<dbReference type="RefSeq" id="WP_117680141.1">
    <property type="nucleotide sequence ID" value="NZ_QSRJ01000012.1"/>
</dbReference>
<keyword evidence="1" id="KW-0732">Signal</keyword>
<sequence length="850" mass="91573">MTACVNKKSKRVAAVVTASLVGALSIGAPAVALATGTTNIDMLVAPEENAFSRGDVELSGSNAAGTAVKQEKDGSWVIKANADGTPVDVTAESVKPLGVDTSIPVSDKDAYKVTFATADGKAVDEIVEPGSYVVSVEDLKGDYKGAVATAKLTVKAASLKNVTWFDADSTMEKQVEDDTLVYTGSELHVGFADRVAFTEGEDYAVKILKKGTDNVESAPGVAIKDAGDYVAYVTGLGQYKGQTKQVEIKVNKFALSQASQVVVNDIIASESAPSHADLIYVGSKDAEGYAELDTSLVKLEFSEENVGEQQLFQKPGAYKFNVVNPLNDSIDFNLGDSITVNKVAAYADFEYDGKAIQDSYIVNKAKGESFDLRKINALNGDKKASFTVKATRKGQEAPLGELALGKWEVTVTVSPEANNFQVGGSKTFTVQVVKDAVDADANVFVYYDGKAVTSVEKTYDGEDIVKSDFTVKAFNDDNTDLSKDLSFNFYDADGKKVNKITDAGTYTLKIESDILVLSGTTEIPVTVNKVDLSKLYVIGGDSWYGAPYVATHANDLTYAQLVGYDTHVAVSDSKDDANDGEGVESLGTVANVEFNKYLKMEIFDEDKQEWVEVSYPSRLKDEGKRRVTLTGNKELAKNFEFANDDYTTTVEFIVVDKDKLVFNDVKPGDWFFDVVFDAQANEWMNGYADGVLFGAHDQITRGQVACVLFNMAGADMNETDGSFNEVFGWKSFDDVDGKAYYGEAIAWAKQAGVVNGYGDGTFRPDAPVTREELACMLANYAKKVDQADVTVEDADKVLSSMSDGSAVSEWAKGSVAWAVENEIMGNAGFVNAFNDITRAETAAMVVNYMA</sequence>
<evidence type="ECO:0000259" key="2">
    <source>
        <dbReference type="PROSITE" id="PS51272"/>
    </source>
</evidence>
<proteinExistence type="predicted"/>
<reference evidence="3 4" key="1">
    <citation type="submission" date="2018-08" db="EMBL/GenBank/DDBJ databases">
        <title>A genome reference for cultivated species of the human gut microbiota.</title>
        <authorList>
            <person name="Zou Y."/>
            <person name="Xue W."/>
            <person name="Luo G."/>
        </authorList>
    </citation>
    <scope>NUCLEOTIDE SEQUENCE [LARGE SCALE GENOMIC DNA]</scope>
    <source>
        <strain evidence="3 4">TF08-14</strain>
    </source>
</reference>
<name>A0A3E4QPH3_9ACTN</name>
<dbReference type="AlphaFoldDB" id="A0A3E4QPH3"/>
<accession>A0A3E4QPH3</accession>
<feature type="domain" description="SLH" evidence="2">
    <location>
        <begin position="798"/>
        <end position="850"/>
    </location>
</feature>
<comment type="caution">
    <text evidence="3">The sequence shown here is derived from an EMBL/GenBank/DDBJ whole genome shotgun (WGS) entry which is preliminary data.</text>
</comment>
<feature type="domain" description="SLH" evidence="2">
    <location>
        <begin position="658"/>
        <end position="722"/>
    </location>
</feature>
<gene>
    <name evidence="3" type="ORF">DXC81_09315</name>
</gene>
<evidence type="ECO:0000313" key="3">
    <source>
        <dbReference type="EMBL" id="RGL08121.1"/>
    </source>
</evidence>
<feature type="signal peptide" evidence="1">
    <location>
        <begin position="1"/>
        <end position="34"/>
    </location>
</feature>
<feature type="domain" description="SLH" evidence="2">
    <location>
        <begin position="728"/>
        <end position="791"/>
    </location>
</feature>
<dbReference type="PROSITE" id="PS51272">
    <property type="entry name" value="SLH"/>
    <property type="match status" value="3"/>
</dbReference>
<feature type="chain" id="PRO_5017834989" evidence="1">
    <location>
        <begin position="35"/>
        <end position="850"/>
    </location>
</feature>